<dbReference type="RefSeq" id="WP_407865414.1">
    <property type="nucleotide sequence ID" value="NZ_BAAFZP010000001.1"/>
</dbReference>
<evidence type="ECO:0000313" key="4">
    <source>
        <dbReference type="EMBL" id="GAB1582876.1"/>
    </source>
</evidence>
<dbReference type="PANTHER" id="PTHR45953:SF1">
    <property type="entry name" value="IDURONATE 2-SULFATASE"/>
    <property type="match status" value="1"/>
</dbReference>
<proteinExistence type="predicted"/>
<dbReference type="Pfam" id="PF00884">
    <property type="entry name" value="Sulfatase"/>
    <property type="match status" value="1"/>
</dbReference>
<accession>A0ABQ0H1S7</accession>
<keyword evidence="5" id="KW-1185">Reference proteome</keyword>
<dbReference type="Gene3D" id="3.40.720.10">
    <property type="entry name" value="Alkaline Phosphatase, subunit A"/>
    <property type="match status" value="1"/>
</dbReference>
<evidence type="ECO:0000259" key="3">
    <source>
        <dbReference type="Pfam" id="PF00884"/>
    </source>
</evidence>
<comment type="caution">
    <text evidence="4">The sequence shown here is derived from an EMBL/GenBank/DDBJ whole genome shotgun (WGS) entry which is preliminary data.</text>
</comment>
<organism evidence="4 5">
    <name type="scientific">Phyllobacterium phragmitis</name>
    <dbReference type="NCBI Taxonomy" id="2670329"/>
    <lineage>
        <taxon>Bacteria</taxon>
        <taxon>Pseudomonadati</taxon>
        <taxon>Pseudomonadota</taxon>
        <taxon>Alphaproteobacteria</taxon>
        <taxon>Hyphomicrobiales</taxon>
        <taxon>Phyllobacteriaceae</taxon>
        <taxon>Phyllobacterium</taxon>
    </lineage>
</organism>
<keyword evidence="2" id="KW-0378">Hydrolase</keyword>
<evidence type="ECO:0000256" key="2">
    <source>
        <dbReference type="ARBA" id="ARBA00022801"/>
    </source>
</evidence>
<gene>
    <name evidence="4" type="ORF">PPNSA23_28190</name>
</gene>
<name>A0ABQ0H1S7_9HYPH</name>
<sequence>MENRPDIIMVMTDQHAARIMGCAGDPVAETPNLDRLARQGTRFENCYCPSPLCVPSRMAFLSGLEPHRSGVLSNDDYLASDIPTIAHALSAAGYDCRLVGRMHFYGPDQLHGFNERPIGDIGATYPGAPPPDIGPLTRGRGNRGPELEYSGAGETSYQAYDLAVAEQAQEILQALVGQRRQFGRPFFLLVSFFCPHPPYIARRADYDVFDGRIPPPSLSPAVHEHPAIRAWREAGGVRAVSARATERSRVAYYGLVRMVDRLCGQLFDKIDELSLDNTVTIYASDHGECLGERGLWWKSVMYDESTKVPLVIRAPDMVPNAVDRRVTNLTDLSATILGWGGAPALPQHGGRDLRFSSNWKDETYSAYYGGLMNISLPPLRHRMVRLNQYKLMWFDGEEPMLFDLEADPCEQNNLAGASSHAAVLTELKQKILNGWDTVRIAEQQEIARARSQIIRQWVRTAKPEEPARWLDPHRGRNHYE</sequence>
<dbReference type="SUPFAM" id="SSF53649">
    <property type="entry name" value="Alkaline phosphatase-like"/>
    <property type="match status" value="1"/>
</dbReference>
<feature type="domain" description="Sulfatase N-terminal" evidence="3">
    <location>
        <begin position="5"/>
        <end position="341"/>
    </location>
</feature>
<dbReference type="InterPro" id="IPR000917">
    <property type="entry name" value="Sulfatase_N"/>
</dbReference>
<keyword evidence="1" id="KW-0479">Metal-binding</keyword>
<dbReference type="InterPro" id="IPR017850">
    <property type="entry name" value="Alkaline_phosphatase_core_sf"/>
</dbReference>
<dbReference type="PANTHER" id="PTHR45953">
    <property type="entry name" value="IDURONATE 2-SULFATASE"/>
    <property type="match status" value="1"/>
</dbReference>
<dbReference type="Proteomes" id="UP001628091">
    <property type="component" value="Unassembled WGS sequence"/>
</dbReference>
<protein>
    <submittedName>
        <fullName evidence="4">Sulfatase-like hydrolase/transferase</fullName>
    </submittedName>
</protein>
<reference evidence="4 5" key="1">
    <citation type="submission" date="2024-10" db="EMBL/GenBank/DDBJ databases">
        <title>Isolation, draft genome sequencing and identification of Phyllobacterium sp. NSA23, isolated from leaf soil.</title>
        <authorList>
            <person name="Akita H."/>
        </authorList>
    </citation>
    <scope>NUCLEOTIDE SEQUENCE [LARGE SCALE GENOMIC DNA]</scope>
    <source>
        <strain evidence="4 5">NSA23</strain>
    </source>
</reference>
<evidence type="ECO:0000256" key="1">
    <source>
        <dbReference type="ARBA" id="ARBA00022723"/>
    </source>
</evidence>
<evidence type="ECO:0000313" key="5">
    <source>
        <dbReference type="Proteomes" id="UP001628091"/>
    </source>
</evidence>
<dbReference type="EMBL" id="BAAFZP010000001">
    <property type="protein sequence ID" value="GAB1582876.1"/>
    <property type="molecule type" value="Genomic_DNA"/>
</dbReference>